<dbReference type="InterPro" id="IPR000447">
    <property type="entry name" value="G3P_DH_FAD-dep"/>
</dbReference>
<dbReference type="KEGG" id="goy:GLS_c23640"/>
<evidence type="ECO:0000256" key="5">
    <source>
        <dbReference type="ARBA" id="ARBA00023002"/>
    </source>
</evidence>
<keyword evidence="5 8" id="KW-0560">Oxidoreductase</keyword>
<reference evidence="8 9" key="1">
    <citation type="journal article" date="2015" name="Appl. Microbiol. Biotechnol.">
        <title>The consequence of an additional NADH dehydrogenase paralog on the growth of Gluconobacter oxydans DSM3504.</title>
        <authorList>
            <person name="Kostner D."/>
            <person name="Luchterhand B."/>
            <person name="Junker A."/>
            <person name="Volland S."/>
            <person name="Daniel R."/>
            <person name="Buchs J."/>
            <person name="Liebl W."/>
            <person name="Ehrenreich A."/>
        </authorList>
    </citation>
    <scope>NUCLEOTIDE SEQUENCE [LARGE SCALE GENOMIC DNA]</scope>
    <source>
        <strain evidence="8">DSM 3504</strain>
    </source>
</reference>
<dbReference type="AlphaFoldDB" id="A0A067Z789"/>
<keyword evidence="4" id="KW-0274">FAD</keyword>
<evidence type="ECO:0000313" key="8">
    <source>
        <dbReference type="EMBL" id="AHK72234.1"/>
    </source>
</evidence>
<dbReference type="Pfam" id="PF16901">
    <property type="entry name" value="DAO_C"/>
    <property type="match status" value="1"/>
</dbReference>
<dbReference type="PANTHER" id="PTHR11985:SF15">
    <property type="entry name" value="GLYCEROL-3-PHOSPHATE DEHYDROGENASE, MITOCHONDRIAL"/>
    <property type="match status" value="1"/>
</dbReference>
<evidence type="ECO:0000259" key="7">
    <source>
        <dbReference type="Pfam" id="PF16901"/>
    </source>
</evidence>
<dbReference type="PANTHER" id="PTHR11985">
    <property type="entry name" value="GLYCEROL-3-PHOSPHATE DEHYDROGENASE"/>
    <property type="match status" value="1"/>
</dbReference>
<dbReference type="RefSeq" id="WP_041112394.1">
    <property type="nucleotide sequence ID" value="NZ_CP004373.1"/>
</dbReference>
<dbReference type="Proteomes" id="UP000031656">
    <property type="component" value="Chromosome"/>
</dbReference>
<dbReference type="InterPro" id="IPR036188">
    <property type="entry name" value="FAD/NAD-bd_sf"/>
</dbReference>
<dbReference type="GO" id="GO:0046168">
    <property type="term" value="P:glycerol-3-phosphate catabolic process"/>
    <property type="evidence" value="ECO:0007669"/>
    <property type="project" value="TreeGrafter"/>
</dbReference>
<comment type="similarity">
    <text evidence="2">Belongs to the FAD-dependent glycerol-3-phosphate dehydrogenase family.</text>
</comment>
<dbReference type="Gene3D" id="3.30.9.10">
    <property type="entry name" value="D-Amino Acid Oxidase, subunit A, domain 2"/>
    <property type="match status" value="1"/>
</dbReference>
<accession>A0A067Z789</accession>
<evidence type="ECO:0000256" key="2">
    <source>
        <dbReference type="ARBA" id="ARBA00007330"/>
    </source>
</evidence>
<dbReference type="EC" id="1.1.5.3" evidence="8"/>
<keyword evidence="3" id="KW-0285">Flavoprotein</keyword>
<name>A0A067Z789_GLUOY</name>
<dbReference type="InterPro" id="IPR038299">
    <property type="entry name" value="DAO_C_sf"/>
</dbReference>
<evidence type="ECO:0000256" key="4">
    <source>
        <dbReference type="ARBA" id="ARBA00022827"/>
    </source>
</evidence>
<gene>
    <name evidence="8" type="primary">glpD2</name>
    <name evidence="8" type="ORF">GLS_c23640</name>
</gene>
<sequence length="569" mass="63095">MKGLAAIPDNATFDVAIIGAGINGAGLFRELSLQGLRVLLVDRSDFCSGASCAPSRLIHGGIKYLETGEFRLVAQSTLERNLLLRNAPHVVKPLPTVLPIRSWFGGIVPSFRKFLRLGGKMTDRGALVLEAGLQIYDFLGRRARVMPRHSLFLKRQTRQEWPHIAADVMATAQYYDAAITQPERLGYECVRDGLDVGTDCAVSTYTVPVSFADGVLELRDEKSGETRHVRPRLIVNAGGAWIDRINADLGQKTRYIGGTKGSHLLLRHEGLLQELRGRMMYFGTPDGRICLAYPFYGHVLVGSTDLRIDDPDSAVCTDEEQDYMLRMLGSLFPGFRFGAEDVIYRYSGVRPLPATNAADPGAISRDHIIHEDVLDGIPLLSLVGGKWTTFRGLAEETADRVLEMLGAERRLSTRDFPIGGGRDYPPPERYSAYLDEFFVTHGLPRARAALLLERYGSRARAFAVFCQEKPDAPLRSLPSYTRRELAFIATDELVRTLSDVLFRRTPIALSGLLTPDVVREAGAIVGEALEWSAQETEQQCLLTWREGQERHQLKGELPAASFSHTALRA</sequence>
<dbReference type="EMBL" id="CP004373">
    <property type="protein sequence ID" value="AHK72234.1"/>
    <property type="molecule type" value="Genomic_DNA"/>
</dbReference>
<evidence type="ECO:0000259" key="6">
    <source>
        <dbReference type="Pfam" id="PF01266"/>
    </source>
</evidence>
<proteinExistence type="inferred from homology"/>
<protein>
    <submittedName>
        <fullName evidence="8">Glycerol-3-phosphate dehydrogenase GlpD</fullName>
        <ecNumber evidence="8">1.1.5.3</ecNumber>
    </submittedName>
</protein>
<feature type="domain" description="FAD dependent oxidoreductase" evidence="6">
    <location>
        <begin position="14"/>
        <end position="371"/>
    </location>
</feature>
<feature type="domain" description="Alpha-glycerophosphate oxidase C-terminal" evidence="7">
    <location>
        <begin position="412"/>
        <end position="535"/>
    </location>
</feature>
<organism evidence="8 9">
    <name type="scientific">Gluconobacter oxydans DSM 3504</name>
    <dbReference type="NCBI Taxonomy" id="1288313"/>
    <lineage>
        <taxon>Bacteria</taxon>
        <taxon>Pseudomonadati</taxon>
        <taxon>Pseudomonadota</taxon>
        <taxon>Alphaproteobacteria</taxon>
        <taxon>Acetobacterales</taxon>
        <taxon>Acetobacteraceae</taxon>
        <taxon>Gluconobacter</taxon>
    </lineage>
</organism>
<dbReference type="Gene3D" id="3.50.50.60">
    <property type="entry name" value="FAD/NAD(P)-binding domain"/>
    <property type="match status" value="1"/>
</dbReference>
<dbReference type="SUPFAM" id="SSF51905">
    <property type="entry name" value="FAD/NAD(P)-binding domain"/>
    <property type="match status" value="1"/>
</dbReference>
<evidence type="ECO:0000256" key="3">
    <source>
        <dbReference type="ARBA" id="ARBA00022630"/>
    </source>
</evidence>
<comment type="cofactor">
    <cofactor evidence="1">
        <name>FAD</name>
        <dbReference type="ChEBI" id="CHEBI:57692"/>
    </cofactor>
</comment>
<evidence type="ECO:0000313" key="9">
    <source>
        <dbReference type="Proteomes" id="UP000031656"/>
    </source>
</evidence>
<evidence type="ECO:0000256" key="1">
    <source>
        <dbReference type="ARBA" id="ARBA00001974"/>
    </source>
</evidence>
<dbReference type="InterPro" id="IPR006076">
    <property type="entry name" value="FAD-dep_OxRdtase"/>
</dbReference>
<dbReference type="SUPFAM" id="SSF54373">
    <property type="entry name" value="FAD-linked reductases, C-terminal domain"/>
    <property type="match status" value="1"/>
</dbReference>
<dbReference type="Gene3D" id="1.10.8.870">
    <property type="entry name" value="Alpha-glycerophosphate oxidase, cap domain"/>
    <property type="match status" value="1"/>
</dbReference>
<dbReference type="PRINTS" id="PR01001">
    <property type="entry name" value="FADG3PDH"/>
</dbReference>
<dbReference type="Pfam" id="PF01266">
    <property type="entry name" value="DAO"/>
    <property type="match status" value="1"/>
</dbReference>
<dbReference type="HOGENOM" id="CLU_015740_5_1_5"/>
<dbReference type="GO" id="GO:0004368">
    <property type="term" value="F:glycerol-3-phosphate dehydrogenase (quinone) activity"/>
    <property type="evidence" value="ECO:0007669"/>
    <property type="project" value="UniProtKB-EC"/>
</dbReference>
<dbReference type="InterPro" id="IPR031656">
    <property type="entry name" value="DAO_C"/>
</dbReference>
<dbReference type="GeneID" id="56906587"/>